<dbReference type="GO" id="GO:0070929">
    <property type="term" value="P:trans-translation"/>
    <property type="evidence" value="ECO:0007669"/>
    <property type="project" value="UniProtKB-UniRule"/>
</dbReference>
<comment type="function">
    <text evidence="3">Required for rescue of stalled ribosomes mediated by trans-translation. Binds to transfer-messenger RNA (tmRNA), required for stable association of tmRNA with ribosomes. tmRNA and SmpB together mimic tRNA shape, replacing the anticodon stem-loop with SmpB. tmRNA is encoded by the ssrA gene; the 2 termini fold to resemble tRNA(Ala) and it encodes a 'tag peptide', a short internal open reading frame. During trans-translation Ala-aminoacylated tmRNA acts like a tRNA, entering the A-site of stalled ribosomes, displacing the stalled mRNA. The ribosome then switches to translate the ORF on the tmRNA; the nascent peptide is terminated with the 'tag peptide' encoded by the tmRNA and targeted for degradation. The ribosome is freed to recommence translation, which seems to be the essential function of trans-translation.</text>
</comment>
<sequence>MALQAGKKLIGKNRKAFHNYHVEETLECGIALQGTEVKSLRANHFNFSDAYARIIDNELWLLGLHINTYDQGNIFNHDPDRKRKLLVHRSELAKLRKKVEEKGFTLIPLAFLLSHGLVKIELGICRGKKNYDKRQDIKQKDIRRESERELRGRF</sequence>
<dbReference type="PROSITE" id="PS01317">
    <property type="entry name" value="SSRP"/>
    <property type="match status" value="1"/>
</dbReference>
<dbReference type="InterPro" id="IPR000037">
    <property type="entry name" value="SsrA-bd_prot"/>
</dbReference>
<evidence type="ECO:0000256" key="2">
    <source>
        <dbReference type="ARBA" id="ARBA00022884"/>
    </source>
</evidence>
<dbReference type="GO" id="GO:0070930">
    <property type="term" value="P:trans-translation-dependent protein tagging"/>
    <property type="evidence" value="ECO:0007669"/>
    <property type="project" value="TreeGrafter"/>
</dbReference>
<keyword evidence="5" id="KW-1185">Reference proteome</keyword>
<proteinExistence type="inferred from homology"/>
<dbReference type="InterPro" id="IPR023620">
    <property type="entry name" value="SmpB"/>
</dbReference>
<dbReference type="eggNOG" id="COG0691">
    <property type="taxonomic scope" value="Bacteria"/>
</dbReference>
<organism evidence="4 5">
    <name type="scientific">Spirochaeta lutea</name>
    <dbReference type="NCBI Taxonomy" id="1480694"/>
    <lineage>
        <taxon>Bacteria</taxon>
        <taxon>Pseudomonadati</taxon>
        <taxon>Spirochaetota</taxon>
        <taxon>Spirochaetia</taxon>
        <taxon>Spirochaetales</taxon>
        <taxon>Spirochaetaceae</taxon>
        <taxon>Spirochaeta</taxon>
    </lineage>
</organism>
<dbReference type="HAMAP" id="MF_00023">
    <property type="entry name" value="SmpB"/>
    <property type="match status" value="1"/>
</dbReference>
<dbReference type="NCBIfam" id="TIGR00086">
    <property type="entry name" value="smpB"/>
    <property type="match status" value="1"/>
</dbReference>
<comment type="similarity">
    <text evidence="3">Belongs to the SmpB family.</text>
</comment>
<dbReference type="Pfam" id="PF01668">
    <property type="entry name" value="SmpB"/>
    <property type="match status" value="1"/>
</dbReference>
<dbReference type="Proteomes" id="UP000029692">
    <property type="component" value="Unassembled WGS sequence"/>
</dbReference>
<dbReference type="GO" id="GO:0005829">
    <property type="term" value="C:cytosol"/>
    <property type="evidence" value="ECO:0007669"/>
    <property type="project" value="TreeGrafter"/>
</dbReference>
<comment type="subcellular location">
    <subcellularLocation>
        <location evidence="3">Cytoplasm</location>
    </subcellularLocation>
    <text evidence="3">The tmRNA-SmpB complex associates with stalled 70S ribosomes.</text>
</comment>
<protein>
    <recommendedName>
        <fullName evidence="3">SsrA-binding protein</fullName>
    </recommendedName>
    <alternativeName>
        <fullName evidence="3">Small protein B</fullName>
    </alternativeName>
</protein>
<dbReference type="PANTHER" id="PTHR30308:SF2">
    <property type="entry name" value="SSRA-BINDING PROTEIN"/>
    <property type="match status" value="1"/>
</dbReference>
<dbReference type="AlphaFoldDB" id="A0A098R0I5"/>
<dbReference type="EMBL" id="JNUP01000003">
    <property type="protein sequence ID" value="KGE73675.1"/>
    <property type="molecule type" value="Genomic_DNA"/>
</dbReference>
<dbReference type="PANTHER" id="PTHR30308">
    <property type="entry name" value="TMRNA-BINDING COMPONENT OF TRANS-TRANSLATION TAGGING COMPLEX"/>
    <property type="match status" value="1"/>
</dbReference>
<evidence type="ECO:0000256" key="1">
    <source>
        <dbReference type="ARBA" id="ARBA00022490"/>
    </source>
</evidence>
<name>A0A098R0I5_9SPIO</name>
<keyword evidence="1 3" id="KW-0963">Cytoplasm</keyword>
<dbReference type="RefSeq" id="WP_037544574.1">
    <property type="nucleotide sequence ID" value="NZ_JNUP01000003.1"/>
</dbReference>
<evidence type="ECO:0000313" key="5">
    <source>
        <dbReference type="Proteomes" id="UP000029692"/>
    </source>
</evidence>
<keyword evidence="2 3" id="KW-0694">RNA-binding</keyword>
<accession>A0A098R0I5</accession>
<dbReference type="Gene3D" id="2.40.280.10">
    <property type="match status" value="1"/>
</dbReference>
<dbReference type="CDD" id="cd09294">
    <property type="entry name" value="SmpB"/>
    <property type="match status" value="1"/>
</dbReference>
<dbReference type="NCBIfam" id="NF003843">
    <property type="entry name" value="PRK05422.1"/>
    <property type="match status" value="1"/>
</dbReference>
<reference evidence="4 5" key="1">
    <citation type="submission" date="2014-05" db="EMBL/GenBank/DDBJ databases">
        <title>De novo Genome Sequence of Spirocheata sp.</title>
        <authorList>
            <person name="Shivani Y."/>
            <person name="Subhash Y."/>
            <person name="Tushar L."/>
            <person name="Sasikala C."/>
            <person name="Ramana C.V."/>
        </authorList>
    </citation>
    <scope>NUCLEOTIDE SEQUENCE [LARGE SCALE GENOMIC DNA]</scope>
    <source>
        <strain evidence="4 5">JC230</strain>
    </source>
</reference>
<evidence type="ECO:0000256" key="3">
    <source>
        <dbReference type="HAMAP-Rule" id="MF_00023"/>
    </source>
</evidence>
<dbReference type="SUPFAM" id="SSF74982">
    <property type="entry name" value="Small protein B (SmpB)"/>
    <property type="match status" value="1"/>
</dbReference>
<comment type="caution">
    <text evidence="4">The sequence shown here is derived from an EMBL/GenBank/DDBJ whole genome shotgun (WGS) entry which is preliminary data.</text>
</comment>
<dbReference type="OrthoDB" id="9805462at2"/>
<evidence type="ECO:0000313" key="4">
    <source>
        <dbReference type="EMBL" id="KGE73675.1"/>
    </source>
</evidence>
<gene>
    <name evidence="3" type="primary">smpB</name>
    <name evidence="4" type="ORF">DC28_00045</name>
</gene>
<dbReference type="InterPro" id="IPR020081">
    <property type="entry name" value="SsrA-bd_prot_CS"/>
</dbReference>
<dbReference type="GO" id="GO:0003723">
    <property type="term" value="F:RNA binding"/>
    <property type="evidence" value="ECO:0007669"/>
    <property type="project" value="UniProtKB-UniRule"/>
</dbReference>
<dbReference type="STRING" id="1480694.DC28_00045"/>